<dbReference type="SUPFAM" id="SSF101744">
    <property type="entry name" value="Rof/RNase P subunit-like"/>
    <property type="match status" value="1"/>
</dbReference>
<dbReference type="GO" id="GO:0005634">
    <property type="term" value="C:nucleus"/>
    <property type="evidence" value="ECO:0007669"/>
    <property type="project" value="UniProtKB-SubCell"/>
</dbReference>
<feature type="compositionally biased region" description="Low complexity" evidence="3">
    <location>
        <begin position="173"/>
        <end position="185"/>
    </location>
</feature>
<dbReference type="PANTHER" id="PTHR13348:SF0">
    <property type="entry name" value="RIBONUCLEASE P PROTEIN SUBUNIT P29"/>
    <property type="match status" value="1"/>
</dbReference>
<sequence>MDSIHGSHSPRASSSSTTSAAQQVFSSLLVPSPLTSSSSPAEVREHFDSRLKDKRLQLSNPDRSRPKPESGSNAQIKLGRREKKARKQLGSMGPPREKIAADGSGKGKARMTENPVVRESDRLLSKRKRKHRGIEGMDEEMSYEALLPLADLWNSYIQQFLGLVRLQTPRAGPNDPNPSSSDLPPQLVPNLQVIRPSPASASSSRGIPVSSSWRLASESALSNVQSQVCKADLLGAHLEVVRAGNPSLVGTHGLVARETEGCFLLALDPPSMPTTTARQAEGEEEGKQGVRRSRRRFFKVVPKHNVTFSLRVPLPPLPFTPQAPELRGGTAGCVLEIPLQGNQMSSTMVTRASKKWKQRKTMDY</sequence>
<dbReference type="EMBL" id="KZ819324">
    <property type="protein sequence ID" value="PWN21945.1"/>
    <property type="molecule type" value="Genomic_DNA"/>
</dbReference>
<dbReference type="STRING" id="1684307.A0A316UFN0"/>
<feature type="compositionally biased region" description="Basic residues" evidence="3">
    <location>
        <begin position="78"/>
        <end position="87"/>
    </location>
</feature>
<dbReference type="GeneID" id="37016608"/>
<dbReference type="InterPro" id="IPR002730">
    <property type="entry name" value="Rpp29/RNP1"/>
</dbReference>
<dbReference type="AlphaFoldDB" id="A0A316UFN0"/>
<feature type="region of interest" description="Disordered" evidence="3">
    <location>
        <begin position="266"/>
        <end position="291"/>
    </location>
</feature>
<dbReference type="InterPro" id="IPR016848">
    <property type="entry name" value="RNase_P/MRP_Rpp29-subunit"/>
</dbReference>
<feature type="region of interest" description="Disordered" evidence="3">
    <location>
        <begin position="168"/>
        <end position="187"/>
    </location>
</feature>
<dbReference type="Proteomes" id="UP000245942">
    <property type="component" value="Unassembled WGS sequence"/>
</dbReference>
<feature type="compositionally biased region" description="Low complexity" evidence="3">
    <location>
        <begin position="1"/>
        <end position="40"/>
    </location>
</feature>
<dbReference type="Pfam" id="PF01868">
    <property type="entry name" value="RNase_P-MRP_p29"/>
    <property type="match status" value="1"/>
</dbReference>
<organism evidence="4 5">
    <name type="scientific">Pseudomicrostroma glucosiphilum</name>
    <dbReference type="NCBI Taxonomy" id="1684307"/>
    <lineage>
        <taxon>Eukaryota</taxon>
        <taxon>Fungi</taxon>
        <taxon>Dikarya</taxon>
        <taxon>Basidiomycota</taxon>
        <taxon>Ustilaginomycotina</taxon>
        <taxon>Exobasidiomycetes</taxon>
        <taxon>Microstromatales</taxon>
        <taxon>Microstromatales incertae sedis</taxon>
        <taxon>Pseudomicrostroma</taxon>
    </lineage>
</organism>
<accession>A0A316UFN0</accession>
<dbReference type="RefSeq" id="XP_025349105.1">
    <property type="nucleotide sequence ID" value="XM_025494874.1"/>
</dbReference>
<reference evidence="4 5" key="1">
    <citation type="journal article" date="2018" name="Mol. Biol. Evol.">
        <title>Broad Genomic Sampling Reveals a Smut Pathogenic Ancestry of the Fungal Clade Ustilaginomycotina.</title>
        <authorList>
            <person name="Kijpornyongpan T."/>
            <person name="Mondo S.J."/>
            <person name="Barry K."/>
            <person name="Sandor L."/>
            <person name="Lee J."/>
            <person name="Lipzen A."/>
            <person name="Pangilinan J."/>
            <person name="LaButti K."/>
            <person name="Hainaut M."/>
            <person name="Henrissat B."/>
            <person name="Grigoriev I.V."/>
            <person name="Spatafora J.W."/>
            <person name="Aime M.C."/>
        </authorList>
    </citation>
    <scope>NUCLEOTIDE SEQUENCE [LARGE SCALE GENOMIC DNA]</scope>
    <source>
        <strain evidence="4 5">MCA 4718</strain>
    </source>
</reference>
<dbReference type="GO" id="GO:0006364">
    <property type="term" value="P:rRNA processing"/>
    <property type="evidence" value="ECO:0007669"/>
    <property type="project" value="TreeGrafter"/>
</dbReference>
<comment type="subcellular location">
    <subcellularLocation>
        <location evidence="1">Nucleus</location>
    </subcellularLocation>
</comment>
<name>A0A316UFN0_9BASI</name>
<proteinExistence type="inferred from homology"/>
<keyword evidence="5" id="KW-1185">Reference proteome</keyword>
<feature type="compositionally biased region" description="Basic and acidic residues" evidence="3">
    <location>
        <begin position="42"/>
        <end position="68"/>
    </location>
</feature>
<gene>
    <name evidence="4" type="ORF">BCV69DRAFT_311643</name>
</gene>
<dbReference type="OrthoDB" id="124041at2759"/>
<dbReference type="GO" id="GO:0000172">
    <property type="term" value="C:ribonuclease MRP complex"/>
    <property type="evidence" value="ECO:0007669"/>
    <property type="project" value="InterPro"/>
</dbReference>
<protein>
    <submittedName>
        <fullName evidence="4">Uncharacterized protein</fullName>
    </submittedName>
</protein>
<evidence type="ECO:0000256" key="2">
    <source>
        <dbReference type="ARBA" id="ARBA00006181"/>
    </source>
</evidence>
<evidence type="ECO:0000256" key="3">
    <source>
        <dbReference type="SAM" id="MobiDB-lite"/>
    </source>
</evidence>
<evidence type="ECO:0000313" key="4">
    <source>
        <dbReference type="EMBL" id="PWN21945.1"/>
    </source>
</evidence>
<comment type="similarity">
    <text evidence="2">Belongs to the eukaryotic/archaeal RNase P protein component 1 family.</text>
</comment>
<evidence type="ECO:0000256" key="1">
    <source>
        <dbReference type="ARBA" id="ARBA00004123"/>
    </source>
</evidence>
<dbReference type="InterPro" id="IPR023534">
    <property type="entry name" value="Rof/RNase_P-like"/>
</dbReference>
<dbReference type="Gene3D" id="2.30.30.210">
    <property type="entry name" value="Ribonuclease P/MRP, subunit p29"/>
    <property type="match status" value="1"/>
</dbReference>
<dbReference type="GO" id="GO:0030677">
    <property type="term" value="C:ribonuclease P complex"/>
    <property type="evidence" value="ECO:0007669"/>
    <property type="project" value="InterPro"/>
</dbReference>
<dbReference type="PANTHER" id="PTHR13348">
    <property type="entry name" value="RIBONUCLEASE P SUBUNIT P29"/>
    <property type="match status" value="1"/>
</dbReference>
<dbReference type="GO" id="GO:0001682">
    <property type="term" value="P:tRNA 5'-leader removal"/>
    <property type="evidence" value="ECO:0007669"/>
    <property type="project" value="InterPro"/>
</dbReference>
<feature type="region of interest" description="Disordered" evidence="3">
    <location>
        <begin position="1"/>
        <end position="118"/>
    </location>
</feature>
<evidence type="ECO:0000313" key="5">
    <source>
        <dbReference type="Proteomes" id="UP000245942"/>
    </source>
</evidence>
<dbReference type="GO" id="GO:0033204">
    <property type="term" value="F:ribonuclease P RNA binding"/>
    <property type="evidence" value="ECO:0007669"/>
    <property type="project" value="InterPro"/>
</dbReference>
<dbReference type="InterPro" id="IPR036980">
    <property type="entry name" value="RNase_P/MRP_Rpp29_sf"/>
</dbReference>